<dbReference type="RefSeq" id="WP_160874480.1">
    <property type="nucleotide sequence ID" value="NZ_WUEK01000001.1"/>
</dbReference>
<organism evidence="2 3">
    <name type="scientific">Nocardioides flavescens</name>
    <dbReference type="NCBI Taxonomy" id="2691959"/>
    <lineage>
        <taxon>Bacteria</taxon>
        <taxon>Bacillati</taxon>
        <taxon>Actinomycetota</taxon>
        <taxon>Actinomycetes</taxon>
        <taxon>Propionibacteriales</taxon>
        <taxon>Nocardioidaceae</taxon>
        <taxon>Nocardioides</taxon>
    </lineage>
</organism>
<dbReference type="InterPro" id="IPR029058">
    <property type="entry name" value="AB_hydrolase_fold"/>
</dbReference>
<evidence type="ECO:0000313" key="3">
    <source>
        <dbReference type="Proteomes" id="UP000473325"/>
    </source>
</evidence>
<keyword evidence="2" id="KW-0378">Hydrolase</keyword>
<protein>
    <submittedName>
        <fullName evidence="2">Alpha/beta fold hydrolase</fullName>
    </submittedName>
</protein>
<proteinExistence type="predicted"/>
<dbReference type="AlphaFoldDB" id="A0A6L7ELS7"/>
<evidence type="ECO:0000313" key="2">
    <source>
        <dbReference type="EMBL" id="MXG88253.1"/>
    </source>
</evidence>
<sequence length="283" mass="29881">MSEGPLPVVYDRRRGAAHARTADLPPGAVAPSELGPCDATPVVLVHGLDGVAARDWFTAAPLLANLGLPVVTFSWTSDEPTLPCAGRLAALVDEVAERTGSDRVDLVGHSWGAVLARAVVRLPEHAATSPLVRRLVGLAPTYAGTTLHGLAGLADHPRTEGARAWLDAHRPTWREQMAGSTVLDGLARPELDAHDAHVAYTSIVTRFDQVVTPYRASLTAEPRAEAVVVQDVCGSDLTDHVAITHDAVALWHVVRALAPGREGRRPRGLVLPFVGGPASASTR</sequence>
<gene>
    <name evidence="2" type="ORF">GRQ65_01655</name>
</gene>
<dbReference type="Gene3D" id="3.40.50.1820">
    <property type="entry name" value="alpha/beta hydrolase"/>
    <property type="match status" value="1"/>
</dbReference>
<dbReference type="SUPFAM" id="SSF53474">
    <property type="entry name" value="alpha/beta-Hydrolases"/>
    <property type="match status" value="1"/>
</dbReference>
<keyword evidence="3" id="KW-1185">Reference proteome</keyword>
<dbReference type="InterPro" id="IPR000073">
    <property type="entry name" value="AB_hydrolase_1"/>
</dbReference>
<comment type="caution">
    <text evidence="2">The sequence shown here is derived from an EMBL/GenBank/DDBJ whole genome shotgun (WGS) entry which is preliminary data.</text>
</comment>
<evidence type="ECO:0000259" key="1">
    <source>
        <dbReference type="Pfam" id="PF00561"/>
    </source>
</evidence>
<name>A0A6L7ELS7_9ACTN</name>
<reference evidence="2 3" key="1">
    <citation type="submission" date="2019-12" db="EMBL/GenBank/DDBJ databases">
        <authorList>
            <person name="Kun Z."/>
        </authorList>
    </citation>
    <scope>NUCLEOTIDE SEQUENCE [LARGE SCALE GENOMIC DNA]</scope>
    <source>
        <strain evidence="2 3">YIM 123512</strain>
    </source>
</reference>
<dbReference type="Proteomes" id="UP000473325">
    <property type="component" value="Unassembled WGS sequence"/>
</dbReference>
<dbReference type="GO" id="GO:0016787">
    <property type="term" value="F:hydrolase activity"/>
    <property type="evidence" value="ECO:0007669"/>
    <property type="project" value="UniProtKB-KW"/>
</dbReference>
<dbReference type="EMBL" id="WUEK01000001">
    <property type="protein sequence ID" value="MXG88253.1"/>
    <property type="molecule type" value="Genomic_DNA"/>
</dbReference>
<dbReference type="Pfam" id="PF00561">
    <property type="entry name" value="Abhydrolase_1"/>
    <property type="match status" value="1"/>
</dbReference>
<feature type="domain" description="AB hydrolase-1" evidence="1">
    <location>
        <begin position="41"/>
        <end position="140"/>
    </location>
</feature>
<accession>A0A6L7ELS7</accession>